<feature type="signal peptide" evidence="9">
    <location>
        <begin position="1"/>
        <end position="20"/>
    </location>
</feature>
<dbReference type="Gene3D" id="2.160.20.10">
    <property type="entry name" value="Single-stranded right-handed beta-helix, Pectin lyase-like"/>
    <property type="match status" value="1"/>
</dbReference>
<protein>
    <recommendedName>
        <fullName evidence="14">Pectate lyase</fullName>
    </recommendedName>
</protein>
<evidence type="ECO:0000256" key="4">
    <source>
        <dbReference type="ARBA" id="ARBA00022723"/>
    </source>
</evidence>
<dbReference type="PANTHER" id="PTHR40088:SF1">
    <property type="entry name" value="PECTATE LYASE PEL9"/>
    <property type="match status" value="1"/>
</dbReference>
<evidence type="ECO:0000256" key="1">
    <source>
        <dbReference type="ARBA" id="ARBA00001913"/>
    </source>
</evidence>
<evidence type="ECO:0008006" key="14">
    <source>
        <dbReference type="Google" id="ProtNLM"/>
    </source>
</evidence>
<dbReference type="NCBIfam" id="TIGR04183">
    <property type="entry name" value="Por_Secre_tail"/>
    <property type="match status" value="1"/>
</dbReference>
<keyword evidence="3" id="KW-0964">Secreted</keyword>
<evidence type="ECO:0000256" key="3">
    <source>
        <dbReference type="ARBA" id="ARBA00022525"/>
    </source>
</evidence>
<comment type="caution">
    <text evidence="12">The sequence shown here is derived from an EMBL/GenBank/DDBJ whole genome shotgun (WGS) entry which is preliminary data.</text>
</comment>
<evidence type="ECO:0000256" key="7">
    <source>
        <dbReference type="ARBA" id="ARBA00023239"/>
    </source>
</evidence>
<feature type="chain" id="PRO_5031416070" description="Pectate lyase" evidence="9">
    <location>
        <begin position="21"/>
        <end position="537"/>
    </location>
</feature>
<keyword evidence="13" id="KW-1185">Reference proteome</keyword>
<comment type="cofactor">
    <cofactor evidence="1">
        <name>Ca(2+)</name>
        <dbReference type="ChEBI" id="CHEBI:29108"/>
    </cofactor>
</comment>
<dbReference type="RefSeq" id="WP_183412794.1">
    <property type="nucleotide sequence ID" value="NZ_JACHYB010000001.1"/>
</dbReference>
<evidence type="ECO:0000256" key="2">
    <source>
        <dbReference type="ARBA" id="ARBA00004613"/>
    </source>
</evidence>
<comment type="similarity">
    <text evidence="8">Belongs to the polysaccharide lyase 9 family.</text>
</comment>
<feature type="domain" description="Secretion system C-terminal sorting" evidence="10">
    <location>
        <begin position="471"/>
        <end position="523"/>
    </location>
</feature>
<gene>
    <name evidence="12" type="ORF">FHX64_001131</name>
</gene>
<dbReference type="InterPro" id="IPR053868">
    <property type="entry name" value="Pel9A-like_beta_helix"/>
</dbReference>
<dbReference type="InterPro" id="IPR052052">
    <property type="entry name" value="Polysaccharide_Lyase_9"/>
</dbReference>
<dbReference type="InterPro" id="IPR011050">
    <property type="entry name" value="Pectin_lyase_fold/virulence"/>
</dbReference>
<evidence type="ECO:0000259" key="11">
    <source>
        <dbReference type="Pfam" id="PF22842"/>
    </source>
</evidence>
<dbReference type="GO" id="GO:0016837">
    <property type="term" value="F:carbon-oxygen lyase activity, acting on polysaccharides"/>
    <property type="evidence" value="ECO:0007669"/>
    <property type="project" value="TreeGrafter"/>
</dbReference>
<organism evidence="12 13">
    <name type="scientific">Microbacter margulisiae</name>
    <dbReference type="NCBI Taxonomy" id="1350067"/>
    <lineage>
        <taxon>Bacteria</taxon>
        <taxon>Pseudomonadati</taxon>
        <taxon>Bacteroidota</taxon>
        <taxon>Bacteroidia</taxon>
        <taxon>Bacteroidales</taxon>
        <taxon>Porphyromonadaceae</taxon>
        <taxon>Microbacter</taxon>
    </lineage>
</organism>
<evidence type="ECO:0000256" key="8">
    <source>
        <dbReference type="ARBA" id="ARBA00038263"/>
    </source>
</evidence>
<evidence type="ECO:0000256" key="5">
    <source>
        <dbReference type="ARBA" id="ARBA00022729"/>
    </source>
</evidence>
<keyword evidence="6" id="KW-0106">Calcium</keyword>
<evidence type="ECO:0000259" key="10">
    <source>
        <dbReference type="Pfam" id="PF18962"/>
    </source>
</evidence>
<name>A0A7W5DQQ0_9PORP</name>
<proteinExistence type="inferred from homology"/>
<dbReference type="GO" id="GO:0005576">
    <property type="term" value="C:extracellular region"/>
    <property type="evidence" value="ECO:0007669"/>
    <property type="project" value="UniProtKB-SubCell"/>
</dbReference>
<evidence type="ECO:0000313" key="12">
    <source>
        <dbReference type="EMBL" id="MBB3186968.1"/>
    </source>
</evidence>
<dbReference type="EMBL" id="JACHYB010000001">
    <property type="protein sequence ID" value="MBB3186968.1"/>
    <property type="molecule type" value="Genomic_DNA"/>
</dbReference>
<dbReference type="Proteomes" id="UP000544222">
    <property type="component" value="Unassembled WGS sequence"/>
</dbReference>
<feature type="domain" description="Pel9A-like right handed beta-helix region" evidence="11">
    <location>
        <begin position="17"/>
        <end position="364"/>
    </location>
</feature>
<dbReference type="InterPro" id="IPR012334">
    <property type="entry name" value="Pectin_lyas_fold"/>
</dbReference>
<evidence type="ECO:0000256" key="9">
    <source>
        <dbReference type="SAM" id="SignalP"/>
    </source>
</evidence>
<keyword evidence="7" id="KW-0456">Lyase</keyword>
<dbReference type="Pfam" id="PF22842">
    <property type="entry name" value="Pel9A-like_beta_helix"/>
    <property type="match status" value="1"/>
</dbReference>
<keyword evidence="4" id="KW-0479">Metal-binding</keyword>
<dbReference type="SUPFAM" id="SSF51126">
    <property type="entry name" value="Pectin lyase-like"/>
    <property type="match status" value="1"/>
</dbReference>
<reference evidence="12 13" key="1">
    <citation type="submission" date="2020-08" db="EMBL/GenBank/DDBJ databases">
        <title>Genomic Encyclopedia of Type Strains, Phase IV (KMG-IV): sequencing the most valuable type-strain genomes for metagenomic binning, comparative biology and taxonomic classification.</title>
        <authorList>
            <person name="Goeker M."/>
        </authorList>
    </citation>
    <scope>NUCLEOTIDE SEQUENCE [LARGE SCALE GENOMIC DNA]</scope>
    <source>
        <strain evidence="12 13">DSM 27471</strain>
    </source>
</reference>
<keyword evidence="5 9" id="KW-0732">Signal</keyword>
<accession>A0A7W5DQQ0</accession>
<evidence type="ECO:0000313" key="13">
    <source>
        <dbReference type="Proteomes" id="UP000544222"/>
    </source>
</evidence>
<dbReference type="GO" id="GO:0046872">
    <property type="term" value="F:metal ion binding"/>
    <property type="evidence" value="ECO:0007669"/>
    <property type="project" value="UniProtKB-KW"/>
</dbReference>
<dbReference type="InterPro" id="IPR026444">
    <property type="entry name" value="Secre_tail"/>
</dbReference>
<dbReference type="AlphaFoldDB" id="A0A7W5DQQ0"/>
<comment type="subcellular location">
    <subcellularLocation>
        <location evidence="2">Secreted</location>
    </subcellularLocation>
</comment>
<dbReference type="PANTHER" id="PTHR40088">
    <property type="entry name" value="PECTATE LYASE (EUROFUNG)"/>
    <property type="match status" value="1"/>
</dbReference>
<dbReference type="Pfam" id="PF18962">
    <property type="entry name" value="Por_Secre_tail"/>
    <property type="match status" value="1"/>
</dbReference>
<evidence type="ECO:0000256" key="6">
    <source>
        <dbReference type="ARBA" id="ARBA00022837"/>
    </source>
</evidence>
<sequence>MKKLLLLISIVFLMSFPIPATNYFVAPDGNDTTGTGTIDAPYATVMKANQYVLPGDTVFLRGGIYKMTDAQINRYYSIWAYMNYMDKSGTSSKYICYCAYRNEQPIIDMSAVKPVGYRIIVFYVKGSYLHFKGLQIIGTQVTITTHTQSECFRNEGGNYNIYEQCSMHDGMAIGFYLTRGMHNLVLNCDAYNNWDNVSEDKKGGNVDGFGCHPVSSGSVGNIFRGCRAWFNSDDGYDCINAYAPVVFDHCWAFYNGYSTSFESLGDGNGFKAGGYGQAPVVSNLPNPIPSHTVEFCLAYRNKANGIYANHHVQTGDHFYNNTSYHNGINYNMLSQKITISPITGDDTTLDCPGFSHVLHNNLSFRYGTQTEVVNMGTCVNTYNSFSPNSGVTVTTDDFLSVDASSLTAPRQADGSLPDINFLKLKEGSDLIDKGMDLGFPYNGTTPDLGAFESDYSTTAVPKIISQKSLFFPNPVLDMLNFRSEMKQVQVYSMTGELILTAKNTNQMNVSNLQEGIYLMQYAQLDAKDGTIKFVKTK</sequence>